<dbReference type="NCBIfam" id="TIGR00786">
    <property type="entry name" value="dctM"/>
    <property type="match status" value="1"/>
</dbReference>
<evidence type="ECO:0000313" key="10">
    <source>
        <dbReference type="Proteomes" id="UP000562723"/>
    </source>
</evidence>
<keyword evidence="2" id="KW-1003">Cell membrane</keyword>
<protein>
    <recommendedName>
        <fullName evidence="7">TRAP transporter large permease protein</fullName>
    </recommendedName>
</protein>
<evidence type="ECO:0000256" key="5">
    <source>
        <dbReference type="ARBA" id="ARBA00022989"/>
    </source>
</evidence>
<evidence type="ECO:0000256" key="3">
    <source>
        <dbReference type="ARBA" id="ARBA00022519"/>
    </source>
</evidence>
<dbReference type="EMBL" id="JABFMS010000020">
    <property type="protein sequence ID" value="NUT81959.1"/>
    <property type="molecule type" value="Genomic_DNA"/>
</dbReference>
<evidence type="ECO:0000256" key="7">
    <source>
        <dbReference type="RuleBase" id="RU369079"/>
    </source>
</evidence>
<feature type="transmembrane region" description="Helical" evidence="7">
    <location>
        <begin position="115"/>
        <end position="132"/>
    </location>
</feature>
<accession>A0AAJ3FVZ9</accession>
<feature type="transmembrane region" description="Helical" evidence="7">
    <location>
        <begin position="277"/>
        <end position="295"/>
    </location>
</feature>
<evidence type="ECO:0000313" key="9">
    <source>
        <dbReference type="EMBL" id="NUT81959.1"/>
    </source>
</evidence>
<evidence type="ECO:0000256" key="6">
    <source>
        <dbReference type="ARBA" id="ARBA00023136"/>
    </source>
</evidence>
<dbReference type="PANTHER" id="PTHR33362">
    <property type="entry name" value="SIALIC ACID TRAP TRANSPORTER PERMEASE PROTEIN SIAT-RELATED"/>
    <property type="match status" value="1"/>
</dbReference>
<comment type="subunit">
    <text evidence="7">The complex comprises the extracytoplasmic solute receptor protein and the two transmembrane proteins.</text>
</comment>
<organism evidence="9 10">
    <name type="scientific">Pseudomonas brassicacearum</name>
    <dbReference type="NCBI Taxonomy" id="930166"/>
    <lineage>
        <taxon>Bacteria</taxon>
        <taxon>Pseudomonadati</taxon>
        <taxon>Pseudomonadota</taxon>
        <taxon>Gammaproteobacteria</taxon>
        <taxon>Pseudomonadales</taxon>
        <taxon>Pseudomonadaceae</taxon>
        <taxon>Pseudomonas</taxon>
    </lineage>
</organism>
<feature type="transmembrane region" description="Helical" evidence="7">
    <location>
        <begin position="355"/>
        <end position="375"/>
    </location>
</feature>
<proteinExistence type="inferred from homology"/>
<dbReference type="RefSeq" id="WP_175360320.1">
    <property type="nucleotide sequence ID" value="NZ_JABFMS010000020.1"/>
</dbReference>
<feature type="transmembrane region" description="Helical" evidence="7">
    <location>
        <begin position="54"/>
        <end position="71"/>
    </location>
</feature>
<dbReference type="PANTHER" id="PTHR33362:SF4">
    <property type="entry name" value="2,3-DIKETO-L-GULONATE TRAP TRANSPORTER LARGE PERMEASE PROTEIN YIAN"/>
    <property type="match status" value="1"/>
</dbReference>
<dbReference type="Pfam" id="PF06808">
    <property type="entry name" value="DctM"/>
    <property type="match status" value="1"/>
</dbReference>
<feature type="transmembrane region" description="Helical" evidence="7">
    <location>
        <begin position="92"/>
        <end position="109"/>
    </location>
</feature>
<comment type="function">
    <text evidence="7">Part of the tripartite ATP-independent periplasmic (TRAP) transport system.</text>
</comment>
<feature type="transmembrane region" description="Helical" evidence="7">
    <location>
        <begin position="212"/>
        <end position="234"/>
    </location>
</feature>
<sequence length="426" mass="44758">MTLVIFLGSLIGSMALGMPIAFALLVVSVALMFYLDLFDAQIIAQNLLNGADSFPLMAVPFFMLAGEIMNVGGLSKRIVNIAMALVGHKRGGLGYVAIIASCLLASLSGSAVADAAALAALLVPMMVLAGHNRARSAGLIAAGGIIAPVIPPSIGFIVFGVASGVSISKLFLAGIVPGIMLGVALAIAWWFVSRRENVQTPPKQSRAEVLRALVEGSWAMGLPIIIIFGLKFGIFTPTEAAVVAAVYSLFVSLVIYREMKVSQLYEVILSSAKTTSVVMLLVAAAMVSSWLVTIADLPSQLAAVLEPFMDSPTLLLVVIMLMIILVATVMDMTPSILILTPVLMPAVTQAGIDPVYFGVLFLINTAIGLITPPVGTVLNVVSGVSKLNIEEIVRGVWPFLLAQLVVLFLLVAFPQLVLGPLKFFTG</sequence>
<feature type="transmembrane region" description="Helical" evidence="7">
    <location>
        <begin position="240"/>
        <end position="256"/>
    </location>
</feature>
<feature type="transmembrane region" description="Helical" evidence="7">
    <location>
        <begin position="315"/>
        <end position="343"/>
    </location>
</feature>
<evidence type="ECO:0000259" key="8">
    <source>
        <dbReference type="Pfam" id="PF06808"/>
    </source>
</evidence>
<gene>
    <name evidence="9" type="ORF">HNO85_13525</name>
</gene>
<evidence type="ECO:0000256" key="1">
    <source>
        <dbReference type="ARBA" id="ARBA00004429"/>
    </source>
</evidence>
<dbReference type="GO" id="GO:0022857">
    <property type="term" value="F:transmembrane transporter activity"/>
    <property type="evidence" value="ECO:0007669"/>
    <property type="project" value="UniProtKB-UniRule"/>
</dbReference>
<dbReference type="InterPro" id="IPR010656">
    <property type="entry name" value="DctM"/>
</dbReference>
<feature type="domain" description="TRAP C4-dicarboxylate transport system permease DctM subunit" evidence="8">
    <location>
        <begin position="7"/>
        <end position="416"/>
    </location>
</feature>
<dbReference type="AlphaFoldDB" id="A0AAJ3FVZ9"/>
<reference evidence="9 10" key="1">
    <citation type="journal article" date="2020" name="Front. Plant Sci.">
        <title>Isolation of Rhizosphere Bacteria That Improve Quality and Water Stress Tolerance in Greenhouse Ornamentals.</title>
        <authorList>
            <person name="Nordstedt N.P."/>
            <person name="Jones M.L."/>
        </authorList>
    </citation>
    <scope>NUCLEOTIDE SEQUENCE [LARGE SCALE GENOMIC DNA]</scope>
    <source>
        <strain evidence="9 10">C2F7</strain>
    </source>
</reference>
<evidence type="ECO:0000256" key="4">
    <source>
        <dbReference type="ARBA" id="ARBA00022692"/>
    </source>
</evidence>
<evidence type="ECO:0000256" key="2">
    <source>
        <dbReference type="ARBA" id="ARBA00022475"/>
    </source>
</evidence>
<dbReference type="PIRSF" id="PIRSF006066">
    <property type="entry name" value="HI0050"/>
    <property type="match status" value="1"/>
</dbReference>
<comment type="similarity">
    <text evidence="7">Belongs to the TRAP transporter large permease family.</text>
</comment>
<feature type="transmembrane region" description="Helical" evidence="7">
    <location>
        <begin position="139"/>
        <end position="164"/>
    </location>
</feature>
<feature type="transmembrane region" description="Helical" evidence="7">
    <location>
        <begin position="7"/>
        <end position="34"/>
    </location>
</feature>
<keyword evidence="7" id="KW-0813">Transport</keyword>
<dbReference type="Proteomes" id="UP000562723">
    <property type="component" value="Unassembled WGS sequence"/>
</dbReference>
<comment type="subcellular location">
    <subcellularLocation>
        <location evidence="1 7">Cell inner membrane</location>
        <topology evidence="1 7">Multi-pass membrane protein</topology>
    </subcellularLocation>
</comment>
<keyword evidence="4 7" id="KW-0812">Transmembrane</keyword>
<keyword evidence="6 7" id="KW-0472">Membrane</keyword>
<feature type="transmembrane region" description="Helical" evidence="7">
    <location>
        <begin position="395"/>
        <end position="418"/>
    </location>
</feature>
<keyword evidence="3 7" id="KW-0997">Cell inner membrane</keyword>
<dbReference type="GO" id="GO:0005886">
    <property type="term" value="C:plasma membrane"/>
    <property type="evidence" value="ECO:0007669"/>
    <property type="project" value="UniProtKB-SubCell"/>
</dbReference>
<dbReference type="InterPro" id="IPR004681">
    <property type="entry name" value="TRAP_DctM"/>
</dbReference>
<name>A0AAJ3FVZ9_9PSED</name>
<comment type="caution">
    <text evidence="9">The sequence shown here is derived from an EMBL/GenBank/DDBJ whole genome shotgun (WGS) entry which is preliminary data.</text>
</comment>
<keyword evidence="5 7" id="KW-1133">Transmembrane helix</keyword>
<feature type="transmembrane region" description="Helical" evidence="7">
    <location>
        <begin position="170"/>
        <end position="192"/>
    </location>
</feature>